<dbReference type="AlphaFoldDB" id="A0A3N1Y8Y5"/>
<evidence type="ECO:0000313" key="4">
    <source>
        <dbReference type="Proteomes" id="UP000276634"/>
    </source>
</evidence>
<dbReference type="CDD" id="cd20752">
    <property type="entry name" value="cyt_c'_beta"/>
    <property type="match status" value="1"/>
</dbReference>
<feature type="signal peptide" evidence="1">
    <location>
        <begin position="1"/>
        <end position="20"/>
    </location>
</feature>
<reference evidence="3 4" key="1">
    <citation type="submission" date="2018-11" db="EMBL/GenBank/DDBJ databases">
        <title>Genomic Encyclopedia of Type Strains, Phase IV (KMG-IV): sequencing the most valuable type-strain genomes for metagenomic binning, comparative biology and taxonomic classification.</title>
        <authorList>
            <person name="Goeker M."/>
        </authorList>
    </citation>
    <scope>NUCLEOTIDE SEQUENCE [LARGE SCALE GENOMIC DNA]</scope>
    <source>
        <strain evidence="3 4">DSM 100275</strain>
    </source>
</reference>
<dbReference type="Proteomes" id="UP000276634">
    <property type="component" value="Unassembled WGS sequence"/>
</dbReference>
<dbReference type="EMBL" id="RJVI01000001">
    <property type="protein sequence ID" value="ROR34958.1"/>
    <property type="molecule type" value="Genomic_DNA"/>
</dbReference>
<dbReference type="Pfam" id="PF16694">
    <property type="entry name" value="Cytochrome_P460"/>
    <property type="match status" value="1"/>
</dbReference>
<name>A0A3N1Y8Y5_9GAMM</name>
<comment type="caution">
    <text evidence="3">The sequence shown here is derived from an EMBL/GenBank/DDBJ whole genome shotgun (WGS) entry which is preliminary data.</text>
</comment>
<evidence type="ECO:0000256" key="1">
    <source>
        <dbReference type="SAM" id="SignalP"/>
    </source>
</evidence>
<dbReference type="InterPro" id="IPR038142">
    <property type="entry name" value="Cytochrome_P460_sp"/>
</dbReference>
<proteinExistence type="predicted"/>
<dbReference type="OrthoDB" id="511546at2"/>
<sequence length="157" mass="16949">MKAAAPLVLLAALAVPSAFAAGNAPYPEGVREWIHVKSMVIHDRSHPLYGYHDVYVNPLGYGALRAGTPYPAGSTLAVVFYEAVAGEGSYSQGRPLKVVVMRKDPARTDTGGWAFEAFRAGSREPLVGDAAREQCFGCHTQVRERDYVFSTFRDSGG</sequence>
<organism evidence="3 4">
    <name type="scientific">Inmirania thermothiophila</name>
    <dbReference type="NCBI Taxonomy" id="1750597"/>
    <lineage>
        <taxon>Bacteria</taxon>
        <taxon>Pseudomonadati</taxon>
        <taxon>Pseudomonadota</taxon>
        <taxon>Gammaproteobacteria</taxon>
        <taxon>Chromatiales</taxon>
        <taxon>Ectothiorhodospiraceae</taxon>
        <taxon>Inmirania</taxon>
    </lineage>
</organism>
<dbReference type="RefSeq" id="WP_123400566.1">
    <property type="nucleotide sequence ID" value="NZ_RJVI01000001.1"/>
</dbReference>
<evidence type="ECO:0000259" key="2">
    <source>
        <dbReference type="Pfam" id="PF16694"/>
    </source>
</evidence>
<evidence type="ECO:0000313" key="3">
    <source>
        <dbReference type="EMBL" id="ROR34958.1"/>
    </source>
</evidence>
<accession>A0A3N1Y8Y5</accession>
<feature type="chain" id="PRO_5017946174" evidence="1">
    <location>
        <begin position="21"/>
        <end position="157"/>
    </location>
</feature>
<gene>
    <name evidence="3" type="ORF">EDC57_0871</name>
</gene>
<feature type="domain" description="Cytochrome P460" evidence="2">
    <location>
        <begin position="27"/>
        <end position="150"/>
    </location>
</feature>
<dbReference type="InterPro" id="IPR032033">
    <property type="entry name" value="Cytochrome_P460"/>
</dbReference>
<keyword evidence="1" id="KW-0732">Signal</keyword>
<dbReference type="Gene3D" id="3.50.70.20">
    <property type="entry name" value="Cytochrome P460"/>
    <property type="match status" value="1"/>
</dbReference>
<protein>
    <submittedName>
        <fullName evidence="3">Cytochrome P460</fullName>
    </submittedName>
</protein>
<keyword evidence="4" id="KW-1185">Reference proteome</keyword>